<protein>
    <submittedName>
        <fullName evidence="2">Uncharacterized protein</fullName>
    </submittedName>
</protein>
<dbReference type="RefSeq" id="XP_033684922.1">
    <property type="nucleotide sequence ID" value="XM_033821663.1"/>
</dbReference>
<sequence>MEQQNNQSPSPSFYDFYIPEDSNSTLLLDPSQDTFPSTTQNTQDPLPTFENDFFLPYDSELLGVDYWSPTPSLLPPLPSPGDGSFTLHRDQTPSAANRGMASPSPTPNSRKRKLHCPKFESEATRGVPRPDRSCNDISKDNMAEVRRHMTRSHRDLDFLRLCSTCNDDFLDRNEFESSHGYKGELCINPQEQRRAEGQEEQWTALYKKVDSLNAIAPVELPHTFEDVIPTPVPTQEPRPRAKSKVTPYLYIFESDSDDAANPPSLPNPLPDPLVDPPPGGDC</sequence>
<organism evidence="2 3">
    <name type="scientific">Trematosphaeria pertusa</name>
    <dbReference type="NCBI Taxonomy" id="390896"/>
    <lineage>
        <taxon>Eukaryota</taxon>
        <taxon>Fungi</taxon>
        <taxon>Dikarya</taxon>
        <taxon>Ascomycota</taxon>
        <taxon>Pezizomycotina</taxon>
        <taxon>Dothideomycetes</taxon>
        <taxon>Pleosporomycetidae</taxon>
        <taxon>Pleosporales</taxon>
        <taxon>Massarineae</taxon>
        <taxon>Trematosphaeriaceae</taxon>
        <taxon>Trematosphaeria</taxon>
    </lineage>
</organism>
<keyword evidence="3" id="KW-1185">Reference proteome</keyword>
<gene>
    <name evidence="2" type="ORF">BU26DRAFT_292690</name>
</gene>
<feature type="region of interest" description="Disordered" evidence="1">
    <location>
        <begin position="75"/>
        <end position="115"/>
    </location>
</feature>
<feature type="compositionally biased region" description="Polar residues" evidence="1">
    <location>
        <begin position="1"/>
        <end position="11"/>
    </location>
</feature>
<evidence type="ECO:0000256" key="1">
    <source>
        <dbReference type="SAM" id="MobiDB-lite"/>
    </source>
</evidence>
<dbReference type="EMBL" id="ML987194">
    <property type="protein sequence ID" value="KAF2249918.1"/>
    <property type="molecule type" value="Genomic_DNA"/>
</dbReference>
<evidence type="ECO:0000313" key="2">
    <source>
        <dbReference type="EMBL" id="KAF2249918.1"/>
    </source>
</evidence>
<dbReference type="Proteomes" id="UP000800094">
    <property type="component" value="Unassembled WGS sequence"/>
</dbReference>
<feature type="compositionally biased region" description="Polar residues" evidence="1">
    <location>
        <begin position="21"/>
        <end position="45"/>
    </location>
</feature>
<evidence type="ECO:0000313" key="3">
    <source>
        <dbReference type="Proteomes" id="UP000800094"/>
    </source>
</evidence>
<feature type="compositionally biased region" description="Pro residues" evidence="1">
    <location>
        <begin position="263"/>
        <end position="282"/>
    </location>
</feature>
<reference evidence="2" key="1">
    <citation type="journal article" date="2020" name="Stud. Mycol.">
        <title>101 Dothideomycetes genomes: a test case for predicting lifestyles and emergence of pathogens.</title>
        <authorList>
            <person name="Haridas S."/>
            <person name="Albert R."/>
            <person name="Binder M."/>
            <person name="Bloem J."/>
            <person name="Labutti K."/>
            <person name="Salamov A."/>
            <person name="Andreopoulos B."/>
            <person name="Baker S."/>
            <person name="Barry K."/>
            <person name="Bills G."/>
            <person name="Bluhm B."/>
            <person name="Cannon C."/>
            <person name="Castanera R."/>
            <person name="Culley D."/>
            <person name="Daum C."/>
            <person name="Ezra D."/>
            <person name="Gonzalez J."/>
            <person name="Henrissat B."/>
            <person name="Kuo A."/>
            <person name="Liang C."/>
            <person name="Lipzen A."/>
            <person name="Lutzoni F."/>
            <person name="Magnuson J."/>
            <person name="Mondo S."/>
            <person name="Nolan M."/>
            <person name="Ohm R."/>
            <person name="Pangilinan J."/>
            <person name="Park H.-J."/>
            <person name="Ramirez L."/>
            <person name="Alfaro M."/>
            <person name="Sun H."/>
            <person name="Tritt A."/>
            <person name="Yoshinaga Y."/>
            <person name="Zwiers L.-H."/>
            <person name="Turgeon B."/>
            <person name="Goodwin S."/>
            <person name="Spatafora J."/>
            <person name="Crous P."/>
            <person name="Grigoriev I."/>
        </authorList>
    </citation>
    <scope>NUCLEOTIDE SEQUENCE</scope>
    <source>
        <strain evidence="2">CBS 122368</strain>
    </source>
</reference>
<name>A0A6A6IIP2_9PLEO</name>
<accession>A0A6A6IIP2</accession>
<dbReference type="GeneID" id="54574993"/>
<dbReference type="OrthoDB" id="3800899at2759"/>
<proteinExistence type="predicted"/>
<dbReference type="AlphaFoldDB" id="A0A6A6IIP2"/>
<feature type="region of interest" description="Disordered" evidence="1">
    <location>
        <begin position="1"/>
        <end position="48"/>
    </location>
</feature>
<feature type="region of interest" description="Disordered" evidence="1">
    <location>
        <begin position="253"/>
        <end position="282"/>
    </location>
</feature>